<dbReference type="EMBL" id="KI297294">
    <property type="protein sequence ID" value="ESA00305.1"/>
    <property type="molecule type" value="Genomic_DNA"/>
</dbReference>
<organism evidence="1">
    <name type="scientific">Rhizophagus irregularis (strain DAOM 181602 / DAOM 197198 / MUCL 43194)</name>
    <name type="common">Arbuscular mycorrhizal fungus</name>
    <name type="synonym">Glomus intraradices</name>
    <dbReference type="NCBI Taxonomy" id="747089"/>
    <lineage>
        <taxon>Eukaryota</taxon>
        <taxon>Fungi</taxon>
        <taxon>Fungi incertae sedis</taxon>
        <taxon>Mucoromycota</taxon>
        <taxon>Glomeromycotina</taxon>
        <taxon>Glomeromycetes</taxon>
        <taxon>Glomerales</taxon>
        <taxon>Glomeraceae</taxon>
        <taxon>Rhizophagus</taxon>
    </lineage>
</organism>
<dbReference type="AlphaFoldDB" id="U9SWL7"/>
<sequence length="103" mass="12490">MKLFAILKLLKHYRYQDTKGIWSIREIHVWSVSSLNTTTGNNEKVVKKNRRIKRMHVFSVQLRRICFMESIAWIKYQFVPYHMHQMLENNGLDITRVVFTTLY</sequence>
<dbReference type="HOGENOM" id="CLU_2265163_0_0_1"/>
<accession>U9SWL7</accession>
<evidence type="ECO:0000313" key="1">
    <source>
        <dbReference type="EMBL" id="ESA00305.1"/>
    </source>
</evidence>
<name>U9SWL7_RHIID</name>
<reference evidence="1" key="1">
    <citation type="submission" date="2013-07" db="EMBL/GenBank/DDBJ databases">
        <title>The genome of an arbuscular mycorrhizal fungus provides insights into the evolution of the oldest plant symbiosis.</title>
        <authorList>
            <consortium name="DOE Joint Genome Institute"/>
            <person name="Tisserant E."/>
            <person name="Malbreil M."/>
            <person name="Kuo A."/>
            <person name="Kohler A."/>
            <person name="Symeonidi A."/>
            <person name="Balestrini R."/>
            <person name="Charron P."/>
            <person name="Duensing N."/>
            <person name="Frei-dit-Frey N."/>
            <person name="Gianinazzi-Pearson V."/>
            <person name="Gilbert B."/>
            <person name="Handa Y."/>
            <person name="Hijri M."/>
            <person name="Kaul R."/>
            <person name="Kawaguchi M."/>
            <person name="Krajinski F."/>
            <person name="Lammers P."/>
            <person name="Lapierre D."/>
            <person name="Masclaux F.G."/>
            <person name="Murat C."/>
            <person name="Morin E."/>
            <person name="Ndikumana S."/>
            <person name="Pagni M."/>
            <person name="Petitpierre D."/>
            <person name="Requena N."/>
            <person name="Rosikiewicz P."/>
            <person name="Riley R."/>
            <person name="Saito K."/>
            <person name="San Clemente H."/>
            <person name="Shapiro H."/>
            <person name="van Tuinen D."/>
            <person name="Becard G."/>
            <person name="Bonfante P."/>
            <person name="Paszkowski U."/>
            <person name="Shachar-Hill Y."/>
            <person name="Young J.P."/>
            <person name="Sanders I.R."/>
            <person name="Henrissat B."/>
            <person name="Rensing S.A."/>
            <person name="Grigoriev I.V."/>
            <person name="Corradi N."/>
            <person name="Roux C."/>
            <person name="Martin F."/>
        </authorList>
    </citation>
    <scope>NUCLEOTIDE SEQUENCE</scope>
    <source>
        <strain evidence="1">DAOM 197198</strain>
    </source>
</reference>
<proteinExistence type="predicted"/>
<protein>
    <submittedName>
        <fullName evidence="1">Uncharacterized protein</fullName>
    </submittedName>
</protein>
<gene>
    <name evidence="1" type="ORF">GLOINDRAFT_87510</name>
</gene>